<organism evidence="1">
    <name type="scientific">Salmonella diarizonae</name>
    <dbReference type="NCBI Taxonomy" id="59204"/>
    <lineage>
        <taxon>Bacteria</taxon>
        <taxon>Pseudomonadati</taxon>
        <taxon>Pseudomonadota</taxon>
        <taxon>Gammaproteobacteria</taxon>
        <taxon>Enterobacterales</taxon>
        <taxon>Enterobacteriaceae</taxon>
        <taxon>Salmonella</taxon>
    </lineage>
</organism>
<gene>
    <name evidence="1" type="ORF">CTQ69_25010</name>
    <name evidence="2" type="ORF">EL06_24400</name>
</gene>
<dbReference type="EMBL" id="AAIBIC010000049">
    <property type="protein sequence ID" value="ECC3917158.1"/>
    <property type="molecule type" value="Genomic_DNA"/>
</dbReference>
<protein>
    <submittedName>
        <fullName evidence="1">Uncharacterized protein</fullName>
    </submittedName>
</protein>
<comment type="caution">
    <text evidence="1">The sequence shown here is derived from an EMBL/GenBank/DDBJ whole genome shotgun (WGS) entry which is preliminary data.</text>
</comment>
<evidence type="ECO:0000313" key="2">
    <source>
        <dbReference type="EMBL" id="MIE72448.1"/>
    </source>
</evidence>
<accession>A0A5Y1YE96</accession>
<dbReference type="EMBL" id="RSHK01000035">
    <property type="protein sequence ID" value="MIE72448.1"/>
    <property type="molecule type" value="Genomic_DNA"/>
</dbReference>
<dbReference type="Proteomes" id="UP000839735">
    <property type="component" value="Unassembled WGS sequence"/>
</dbReference>
<sequence length="78" mass="8146">MLLSPLANNILAVAAEHGIQAGEALPEKAFDLLLDEKPDTIGEALMALYLNGLLDDAGPYEVDTLTQAGAAYIYGSPS</sequence>
<proteinExistence type="predicted"/>
<reference evidence="2" key="2">
    <citation type="submission" date="2018-08" db="EMBL/GenBank/DDBJ databases">
        <authorList>
            <consortium name="GenomeTrakr network: Whole genome sequencing for foodborne pathogen traceback"/>
        </authorList>
    </citation>
    <scope>NUCLEOTIDE SEQUENCE [LARGE SCALE GENOMIC DNA]</scope>
    <source>
        <strain evidence="2">FMA0132</strain>
    </source>
</reference>
<dbReference type="Proteomes" id="UP000885362">
    <property type="component" value="Unassembled WGS sequence"/>
</dbReference>
<reference evidence="1" key="1">
    <citation type="submission" date="2018-08" db="EMBL/GenBank/DDBJ databases">
        <authorList>
            <person name="Ashton P.M."/>
            <person name="Dallman T."/>
            <person name="Nair S."/>
            <person name="De Pinna E."/>
            <person name="Peters T."/>
            <person name="Grant K."/>
        </authorList>
    </citation>
    <scope>NUCLEOTIDE SEQUENCE [LARGE SCALE GENOMIC DNA]</scope>
    <source>
        <strain evidence="1">294779</strain>
    </source>
</reference>
<evidence type="ECO:0000313" key="1">
    <source>
        <dbReference type="EMBL" id="ECC3917158.1"/>
    </source>
</evidence>
<name>A0A5Y1YE96_SALDZ</name>
<dbReference type="AlphaFoldDB" id="A0A5Y1YE96"/>